<proteinExistence type="inferred from homology"/>
<keyword evidence="2" id="KW-0547">Nucleotide-binding</keyword>
<comment type="function">
    <text evidence="2">Catalyzes the formation of N(4)-acetylcytidine (ac(4)C) at the wobble position of elongator tRNA(Met), using acetate and ATP as substrates. First activates an acetate ion to form acetyladenylate (Ac-AMP) and then transfers the acetyl group to tRNA to form ac(4)C34.</text>
</comment>
<dbReference type="Gene3D" id="3.40.50.620">
    <property type="entry name" value="HUPs"/>
    <property type="match status" value="1"/>
</dbReference>
<dbReference type="PANTHER" id="PTHR37825:SF1">
    <property type="entry name" value="TRNA(MET) CYTIDINE ACETATE LIGASE"/>
    <property type="match status" value="1"/>
</dbReference>
<feature type="binding site" evidence="2">
    <location>
        <position position="159"/>
    </location>
    <ligand>
        <name>ATP</name>
        <dbReference type="ChEBI" id="CHEBI:30616"/>
    </ligand>
</feature>
<evidence type="ECO:0000256" key="1">
    <source>
        <dbReference type="ARBA" id="ARBA00022694"/>
    </source>
</evidence>
<organism evidence="3 4">
    <name type="scientific">Caldicellulosiruptor diazotrophicus</name>
    <dbReference type="NCBI Taxonomy" id="2806205"/>
    <lineage>
        <taxon>Bacteria</taxon>
        <taxon>Bacillati</taxon>
        <taxon>Bacillota</taxon>
        <taxon>Bacillota incertae sedis</taxon>
        <taxon>Caldicellulosiruptorales</taxon>
        <taxon>Caldicellulosiruptoraceae</taxon>
        <taxon>Caldicellulosiruptor</taxon>
    </lineage>
</organism>
<dbReference type="Pfam" id="PF05636">
    <property type="entry name" value="HIGH_NTase1"/>
    <property type="match status" value="1"/>
</dbReference>
<dbReference type="EMBL" id="AP024480">
    <property type="protein sequence ID" value="BCS81317.1"/>
    <property type="molecule type" value="Genomic_DNA"/>
</dbReference>
<evidence type="ECO:0000313" key="4">
    <source>
        <dbReference type="Proteomes" id="UP000663623"/>
    </source>
</evidence>
<accession>A0ABM7NML4</accession>
<keyword evidence="4" id="KW-1185">Reference proteome</keyword>
<keyword evidence="2" id="KW-0067">ATP-binding</keyword>
<dbReference type="NCBIfam" id="NF010191">
    <property type="entry name" value="PRK13670.1"/>
    <property type="match status" value="1"/>
</dbReference>
<feature type="binding site" evidence="2">
    <location>
        <begin position="184"/>
        <end position="185"/>
    </location>
    <ligand>
        <name>ATP</name>
        <dbReference type="ChEBI" id="CHEBI:30616"/>
    </ligand>
</feature>
<dbReference type="InterPro" id="IPR014729">
    <property type="entry name" value="Rossmann-like_a/b/a_fold"/>
</dbReference>
<dbReference type="SUPFAM" id="SSF52374">
    <property type="entry name" value="Nucleotidylyl transferase"/>
    <property type="match status" value="1"/>
</dbReference>
<keyword evidence="2" id="KW-0820">tRNA-binding</keyword>
<evidence type="ECO:0000313" key="3">
    <source>
        <dbReference type="EMBL" id="BCS81317.1"/>
    </source>
</evidence>
<reference evidence="3 4" key="1">
    <citation type="submission" date="2021-02" db="EMBL/GenBank/DDBJ databases">
        <title>Nitrogen-fixing ability and nitrogen fixation related genes of thermophilic fermentative bacteria in the genus Caldicellulosiruptor.</title>
        <authorList>
            <person name="Chen Y."/>
            <person name="Nishihara A."/>
            <person name="Haruta S."/>
        </authorList>
    </citation>
    <scope>NUCLEOTIDE SEQUENCE [LARGE SCALE GENOMIC DNA]</scope>
    <source>
        <strain evidence="3 4">YA01</strain>
    </source>
</reference>
<comment type="subcellular location">
    <subcellularLocation>
        <location evidence="2">Cytoplasm</location>
    </subcellularLocation>
</comment>
<feature type="binding site" evidence="2">
    <location>
        <position position="101"/>
    </location>
    <ligand>
        <name>ATP</name>
        <dbReference type="ChEBI" id="CHEBI:30616"/>
    </ligand>
</feature>
<dbReference type="HAMAP" id="MF_01539">
    <property type="entry name" value="TmcAL"/>
    <property type="match status" value="1"/>
</dbReference>
<sequence length="400" mass="46433">MKVAGIVVEYNPFHNGHLYHLQKTREITKADIVVGVMSGNFIQRGEPAIVNKWARTKMAILNGVDVVFELPFAYACNSAEIFAYGAISILNQLGVDFIVFGSECGDINKLKETAKHLAFEEDDFKSSLKSYLKEGHSFPKARELALTKTCKTSIEFSSNNILGIEYIKWIYRLNSKIEPFTIRRIGTSYNDPNLTQDTYASATAIRRNINNLHEIKNKMPSVSYEILIEEFENGRGPVFLEDYFKFFIYNAIVVPDFLKNKIDVKEGLENRFEKYIFNSQSVKNLFENVKTKRYTLTRLQRIFIHAIVRNNLDQKTLLSITPYVRVLGFNQKGKEYLNKIKGKIEYITKINQQWLKKPQYKELLELEIRSSMLHALQYKDFHKYLLTEFKSSPIYISSRS</sequence>
<keyword evidence="2" id="KW-0963">Cytoplasm</keyword>
<comment type="catalytic activity">
    <reaction evidence="2">
        <text>cytidine(34) in elongator tRNA(Met) + acetate + ATP = N(4)-acetylcytidine(34) in elongator tRNA(Met) + AMP + diphosphate</text>
        <dbReference type="Rhea" id="RHEA:58144"/>
        <dbReference type="Rhea" id="RHEA-COMP:10693"/>
        <dbReference type="Rhea" id="RHEA-COMP:10694"/>
        <dbReference type="ChEBI" id="CHEBI:30089"/>
        <dbReference type="ChEBI" id="CHEBI:30616"/>
        <dbReference type="ChEBI" id="CHEBI:33019"/>
        <dbReference type="ChEBI" id="CHEBI:74900"/>
        <dbReference type="ChEBI" id="CHEBI:82748"/>
        <dbReference type="ChEBI" id="CHEBI:456215"/>
    </reaction>
</comment>
<dbReference type="InterPro" id="IPR008513">
    <property type="entry name" value="tRNA(Met)_cyd_acetate_ligase"/>
</dbReference>
<dbReference type="RefSeq" id="WP_207178020.1">
    <property type="nucleotide sequence ID" value="NZ_AP024480.1"/>
</dbReference>
<keyword evidence="1 2" id="KW-0819">tRNA processing</keyword>
<name>A0ABM7NML4_9FIRM</name>
<keyword evidence="2" id="KW-0436">Ligase</keyword>
<evidence type="ECO:0000256" key="2">
    <source>
        <dbReference type="HAMAP-Rule" id="MF_01539"/>
    </source>
</evidence>
<gene>
    <name evidence="2" type="primary">tmcAL</name>
    <name evidence="3" type="ORF">CaldiYA01_12770</name>
</gene>
<keyword evidence="2" id="KW-0694">RNA-binding</keyword>
<comment type="similarity">
    <text evidence="2">Belongs to the TmcAL family.</text>
</comment>
<dbReference type="Proteomes" id="UP000663623">
    <property type="component" value="Chromosome"/>
</dbReference>
<dbReference type="EC" id="6.3.4.-" evidence="2"/>
<dbReference type="PANTHER" id="PTHR37825">
    <property type="entry name" value="TRNA(MET) CYTIDINE ACETATE LIGASE"/>
    <property type="match status" value="1"/>
</dbReference>
<feature type="binding site" evidence="2">
    <location>
        <begin position="7"/>
        <end position="20"/>
    </location>
    <ligand>
        <name>ATP</name>
        <dbReference type="ChEBI" id="CHEBI:30616"/>
    </ligand>
</feature>
<protein>
    <recommendedName>
        <fullName evidence="2">tRNA(Met) cytidine acetate ligase</fullName>
        <ecNumber evidence="2">6.3.4.-</ecNumber>
    </recommendedName>
</protein>